<dbReference type="NCBIfam" id="TIGR02532">
    <property type="entry name" value="IV_pilin_GFxxxE"/>
    <property type="match status" value="1"/>
</dbReference>
<feature type="domain" description="DUF1559" evidence="2">
    <location>
        <begin position="32"/>
        <end position="320"/>
    </location>
</feature>
<proteinExistence type="predicted"/>
<sequence>MPSRRHGFTLIELLVVIAIIAILIALLLPAVQQAREAARRSQCKNNLKQMALAVHNYHDLAGTLPPLSCIPQTGFSGANNGSWSTHGRILPMLEQGNVFAKVSLDVAWDDQPVISGLKIPTYACPSDPNSDLARSTGKAAEILYATNYGFNAGQWFIWDPSDNSYGTGMFHPNAKLMFRDCTDGTSNTLMIGEVKAWTPYVRNIASAPTNLDPASADIAGIASGGEEKLSADGSKNTGHTEWPDGRVHHGGFTVQFGPNTVVPYNDGTDDFDIDFNSQQEGKDVTNPTYAAITTRSYHIGGIQVALMDGSARFISENIDLTLWRNLGARNDGEVIGEF</sequence>
<dbReference type="Pfam" id="PF07596">
    <property type="entry name" value="SBP_bac_10"/>
    <property type="match status" value="1"/>
</dbReference>
<dbReference type="Gene3D" id="3.30.700.10">
    <property type="entry name" value="Glycoprotein, Type 4 Pilin"/>
    <property type="match status" value="1"/>
</dbReference>
<organism evidence="3 4">
    <name type="scientific">Calycomorphotria hydatis</name>
    <dbReference type="NCBI Taxonomy" id="2528027"/>
    <lineage>
        <taxon>Bacteria</taxon>
        <taxon>Pseudomonadati</taxon>
        <taxon>Planctomycetota</taxon>
        <taxon>Planctomycetia</taxon>
        <taxon>Planctomycetales</taxon>
        <taxon>Planctomycetaceae</taxon>
        <taxon>Calycomorphotria</taxon>
    </lineage>
</organism>
<dbReference type="RefSeq" id="WP_145259408.1">
    <property type="nucleotide sequence ID" value="NZ_CP036316.1"/>
</dbReference>
<dbReference type="InterPro" id="IPR012902">
    <property type="entry name" value="N_methyl_site"/>
</dbReference>
<dbReference type="InterPro" id="IPR045584">
    <property type="entry name" value="Pilin-like"/>
</dbReference>
<dbReference type="PANTHER" id="PTHR30093">
    <property type="entry name" value="GENERAL SECRETION PATHWAY PROTEIN G"/>
    <property type="match status" value="1"/>
</dbReference>
<dbReference type="InterPro" id="IPR011453">
    <property type="entry name" value="DUF1559"/>
</dbReference>
<gene>
    <name evidence="3" type="ORF">V22_04610</name>
</gene>
<protein>
    <submittedName>
        <fullName evidence="3">Putative major pilin subunit</fullName>
    </submittedName>
</protein>
<reference evidence="3 4" key="1">
    <citation type="submission" date="2019-02" db="EMBL/GenBank/DDBJ databases">
        <title>Deep-cultivation of Planctomycetes and their phenomic and genomic characterization uncovers novel biology.</title>
        <authorList>
            <person name="Wiegand S."/>
            <person name="Jogler M."/>
            <person name="Boedeker C."/>
            <person name="Pinto D."/>
            <person name="Vollmers J."/>
            <person name="Rivas-Marin E."/>
            <person name="Kohn T."/>
            <person name="Peeters S.H."/>
            <person name="Heuer A."/>
            <person name="Rast P."/>
            <person name="Oberbeckmann S."/>
            <person name="Bunk B."/>
            <person name="Jeske O."/>
            <person name="Meyerdierks A."/>
            <person name="Storesund J.E."/>
            <person name="Kallscheuer N."/>
            <person name="Luecker S."/>
            <person name="Lage O.M."/>
            <person name="Pohl T."/>
            <person name="Merkel B.J."/>
            <person name="Hornburger P."/>
            <person name="Mueller R.-W."/>
            <person name="Bruemmer F."/>
            <person name="Labrenz M."/>
            <person name="Spormann A.M."/>
            <person name="Op den Camp H."/>
            <person name="Overmann J."/>
            <person name="Amann R."/>
            <person name="Jetten M.S.M."/>
            <person name="Mascher T."/>
            <person name="Medema M.H."/>
            <person name="Devos D.P."/>
            <person name="Kaster A.-K."/>
            <person name="Ovreas L."/>
            <person name="Rohde M."/>
            <person name="Galperin M.Y."/>
            <person name="Jogler C."/>
        </authorList>
    </citation>
    <scope>NUCLEOTIDE SEQUENCE [LARGE SCALE GENOMIC DNA]</scope>
    <source>
        <strain evidence="3 4">V22</strain>
    </source>
</reference>
<keyword evidence="4" id="KW-1185">Reference proteome</keyword>
<feature type="region of interest" description="Disordered" evidence="1">
    <location>
        <begin position="226"/>
        <end position="247"/>
    </location>
</feature>
<name>A0A517T4E2_9PLAN</name>
<evidence type="ECO:0000259" key="2">
    <source>
        <dbReference type="Pfam" id="PF07596"/>
    </source>
</evidence>
<dbReference type="KEGG" id="chya:V22_04610"/>
<dbReference type="PROSITE" id="PS00409">
    <property type="entry name" value="PROKAR_NTER_METHYL"/>
    <property type="match status" value="1"/>
</dbReference>
<evidence type="ECO:0000256" key="1">
    <source>
        <dbReference type="SAM" id="MobiDB-lite"/>
    </source>
</evidence>
<dbReference type="EMBL" id="CP036316">
    <property type="protein sequence ID" value="QDT63242.1"/>
    <property type="molecule type" value="Genomic_DNA"/>
</dbReference>
<dbReference type="Pfam" id="PF07963">
    <property type="entry name" value="N_methyl"/>
    <property type="match status" value="1"/>
</dbReference>
<dbReference type="SUPFAM" id="SSF54523">
    <property type="entry name" value="Pili subunits"/>
    <property type="match status" value="1"/>
</dbReference>
<accession>A0A517T4E2</accession>
<dbReference type="OrthoDB" id="254858at2"/>
<dbReference type="PANTHER" id="PTHR30093:SF2">
    <property type="entry name" value="TYPE II SECRETION SYSTEM PROTEIN H"/>
    <property type="match status" value="1"/>
</dbReference>
<dbReference type="NCBIfam" id="TIGR04294">
    <property type="entry name" value="pre_pil_HX9DG"/>
    <property type="match status" value="1"/>
</dbReference>
<evidence type="ECO:0000313" key="3">
    <source>
        <dbReference type="EMBL" id="QDT63242.1"/>
    </source>
</evidence>
<dbReference type="InterPro" id="IPR027558">
    <property type="entry name" value="Pre_pil_HX9DG_C"/>
</dbReference>
<dbReference type="Proteomes" id="UP000319976">
    <property type="component" value="Chromosome"/>
</dbReference>
<evidence type="ECO:0000313" key="4">
    <source>
        <dbReference type="Proteomes" id="UP000319976"/>
    </source>
</evidence>
<dbReference type="AlphaFoldDB" id="A0A517T4E2"/>